<sequence length="38" mass="4441">MWDQMEPYIDNAIGIVPMLFQLLEEVETDVQCQIAMLL</sequence>
<proteinExistence type="predicted"/>
<name>A0A2K3K8U1_TRIPR</name>
<dbReference type="AlphaFoldDB" id="A0A2K3K8U1"/>
<evidence type="ECO:0000313" key="1">
    <source>
        <dbReference type="EMBL" id="PNX62711.1"/>
    </source>
</evidence>
<accession>A0A2K3K8U1</accession>
<dbReference type="EMBL" id="ASHM01088379">
    <property type="protein sequence ID" value="PNX62711.1"/>
    <property type="molecule type" value="Genomic_DNA"/>
</dbReference>
<protein>
    <submittedName>
        <fullName evidence="1">Uncharacterized protein</fullName>
    </submittedName>
</protein>
<organism evidence="1 2">
    <name type="scientific">Trifolium pratense</name>
    <name type="common">Red clover</name>
    <dbReference type="NCBI Taxonomy" id="57577"/>
    <lineage>
        <taxon>Eukaryota</taxon>
        <taxon>Viridiplantae</taxon>
        <taxon>Streptophyta</taxon>
        <taxon>Embryophyta</taxon>
        <taxon>Tracheophyta</taxon>
        <taxon>Spermatophyta</taxon>
        <taxon>Magnoliopsida</taxon>
        <taxon>eudicotyledons</taxon>
        <taxon>Gunneridae</taxon>
        <taxon>Pentapetalae</taxon>
        <taxon>rosids</taxon>
        <taxon>fabids</taxon>
        <taxon>Fabales</taxon>
        <taxon>Fabaceae</taxon>
        <taxon>Papilionoideae</taxon>
        <taxon>50 kb inversion clade</taxon>
        <taxon>NPAAA clade</taxon>
        <taxon>Hologalegina</taxon>
        <taxon>IRL clade</taxon>
        <taxon>Trifolieae</taxon>
        <taxon>Trifolium</taxon>
    </lineage>
</organism>
<comment type="caution">
    <text evidence="1">The sequence shown here is derived from an EMBL/GenBank/DDBJ whole genome shotgun (WGS) entry which is preliminary data.</text>
</comment>
<feature type="non-terminal residue" evidence="1">
    <location>
        <position position="38"/>
    </location>
</feature>
<reference evidence="1 2" key="2">
    <citation type="journal article" date="2017" name="Front. Plant Sci.">
        <title>Gene Classification and Mining of Molecular Markers Useful in Red Clover (Trifolium pratense) Breeding.</title>
        <authorList>
            <person name="Istvanek J."/>
            <person name="Dluhosova J."/>
            <person name="Dluhos P."/>
            <person name="Patkova L."/>
            <person name="Nedelnik J."/>
            <person name="Repkova J."/>
        </authorList>
    </citation>
    <scope>NUCLEOTIDE SEQUENCE [LARGE SCALE GENOMIC DNA]</scope>
    <source>
        <strain evidence="2">cv. Tatra</strain>
        <tissue evidence="1">Young leaves</tissue>
    </source>
</reference>
<gene>
    <name evidence="1" type="ORF">L195_g053124</name>
</gene>
<evidence type="ECO:0000313" key="2">
    <source>
        <dbReference type="Proteomes" id="UP000236291"/>
    </source>
</evidence>
<dbReference type="Proteomes" id="UP000236291">
    <property type="component" value="Unassembled WGS sequence"/>
</dbReference>
<reference evidence="1 2" key="1">
    <citation type="journal article" date="2014" name="Am. J. Bot.">
        <title>Genome assembly and annotation for red clover (Trifolium pratense; Fabaceae).</title>
        <authorList>
            <person name="Istvanek J."/>
            <person name="Jaros M."/>
            <person name="Krenek A."/>
            <person name="Repkova J."/>
        </authorList>
    </citation>
    <scope>NUCLEOTIDE SEQUENCE [LARGE SCALE GENOMIC DNA]</scope>
    <source>
        <strain evidence="2">cv. Tatra</strain>
        <tissue evidence="1">Young leaves</tissue>
    </source>
</reference>